<evidence type="ECO:0000256" key="8">
    <source>
        <dbReference type="SAM" id="Phobius"/>
    </source>
</evidence>
<keyword evidence="6 8" id="KW-0472">Membrane</keyword>
<keyword evidence="3" id="KW-0808">Transferase</keyword>
<comment type="subcellular location">
    <subcellularLocation>
        <location evidence="1">Cell membrane</location>
        <topology evidence="1">Multi-pass membrane protein</topology>
    </subcellularLocation>
</comment>
<evidence type="ECO:0000256" key="5">
    <source>
        <dbReference type="ARBA" id="ARBA00022989"/>
    </source>
</evidence>
<dbReference type="EMBL" id="QXTG01000001">
    <property type="protein sequence ID" value="RIX31009.1"/>
    <property type="molecule type" value="Genomic_DNA"/>
</dbReference>
<evidence type="ECO:0000256" key="7">
    <source>
        <dbReference type="ARBA" id="ARBA00024033"/>
    </source>
</evidence>
<keyword evidence="5 8" id="KW-1133">Transmembrane helix</keyword>
<evidence type="ECO:0000256" key="4">
    <source>
        <dbReference type="ARBA" id="ARBA00022692"/>
    </source>
</evidence>
<accession>A0A3A1U9U0</accession>
<organism evidence="9 10">
    <name type="scientific">Amnibacterium setariae</name>
    <dbReference type="NCBI Taxonomy" id="2306585"/>
    <lineage>
        <taxon>Bacteria</taxon>
        <taxon>Bacillati</taxon>
        <taxon>Actinomycetota</taxon>
        <taxon>Actinomycetes</taxon>
        <taxon>Micrococcales</taxon>
        <taxon>Microbacteriaceae</taxon>
        <taxon>Amnibacterium</taxon>
    </lineage>
</organism>
<feature type="transmembrane region" description="Helical" evidence="8">
    <location>
        <begin position="321"/>
        <end position="337"/>
    </location>
</feature>
<feature type="transmembrane region" description="Helical" evidence="8">
    <location>
        <begin position="268"/>
        <end position="287"/>
    </location>
</feature>
<evidence type="ECO:0000313" key="9">
    <source>
        <dbReference type="EMBL" id="RIX31009.1"/>
    </source>
</evidence>
<feature type="transmembrane region" description="Helical" evidence="8">
    <location>
        <begin position="344"/>
        <end position="364"/>
    </location>
</feature>
<sequence>MSDVRRPATSPRDRVLLVVGFVAVHALVAVLCYGGAPNQPAGDVTGVYRFWIDYWHTTGSLVGIDTDWVYPIAALPPMVLAGVFGGGPYLAVWLLIVTVLDAVAVVLLARRGRGLAWWWLLFTALLGPVSLSRIDAVALPIAIVGVLLLAERPAVAAVLLTVATWVKVWPAAILAAALLGGRRITSIVSGAALTSAVIIGLALLAGARGTVFSFVTAQATRGIQIEAPVALPWLWSAAFGDPAVGVYYDTEILTFQLRGAGAQTVADLMTPVLALGVLLVVLLALLARRRGADPSTVLAVTALGFVSAVVALNKVGSPQYLTWYVAPVLLGLLVAPARFRLPAVLVLVTAGLTQLIYPWFYAWIIAPTPWAIALLTLRDGLQVALLAWCLIELRVVPGPTRRRSGAPLTDGAVRAHA</sequence>
<feature type="transmembrane region" description="Helical" evidence="8">
    <location>
        <begin position="90"/>
        <end position="109"/>
    </location>
</feature>
<reference evidence="10" key="1">
    <citation type="submission" date="2018-09" db="EMBL/GenBank/DDBJ databases">
        <authorList>
            <person name="Kim I."/>
        </authorList>
    </citation>
    <scope>NUCLEOTIDE SEQUENCE [LARGE SCALE GENOMIC DNA]</scope>
    <source>
        <strain evidence="10">DD4a</strain>
    </source>
</reference>
<comment type="similarity">
    <text evidence="7">Belongs to the glycosyltransferase 87 family.</text>
</comment>
<feature type="transmembrane region" description="Helical" evidence="8">
    <location>
        <begin position="187"/>
        <end position="207"/>
    </location>
</feature>
<protein>
    <submittedName>
        <fullName evidence="9">DUF2029 domain-containing protein</fullName>
    </submittedName>
</protein>
<feature type="transmembrane region" description="Helical" evidence="8">
    <location>
        <begin position="296"/>
        <end position="315"/>
    </location>
</feature>
<keyword evidence="10" id="KW-1185">Reference proteome</keyword>
<keyword evidence="4 8" id="KW-0812">Transmembrane</keyword>
<feature type="transmembrane region" description="Helical" evidence="8">
    <location>
        <begin position="116"/>
        <end position="149"/>
    </location>
</feature>
<evidence type="ECO:0000256" key="3">
    <source>
        <dbReference type="ARBA" id="ARBA00022679"/>
    </source>
</evidence>
<feature type="transmembrane region" description="Helical" evidence="8">
    <location>
        <begin position="155"/>
        <end position="180"/>
    </location>
</feature>
<evidence type="ECO:0000313" key="10">
    <source>
        <dbReference type="Proteomes" id="UP000265742"/>
    </source>
</evidence>
<gene>
    <name evidence="9" type="ORF">D1781_06445</name>
</gene>
<evidence type="ECO:0000256" key="2">
    <source>
        <dbReference type="ARBA" id="ARBA00022475"/>
    </source>
</evidence>
<feature type="transmembrane region" description="Helical" evidence="8">
    <location>
        <begin position="15"/>
        <end position="36"/>
    </location>
</feature>
<dbReference type="Pfam" id="PF09594">
    <property type="entry name" value="GT87"/>
    <property type="match status" value="1"/>
</dbReference>
<proteinExistence type="inferred from homology"/>
<comment type="caution">
    <text evidence="9">The sequence shown here is derived from an EMBL/GenBank/DDBJ whole genome shotgun (WGS) entry which is preliminary data.</text>
</comment>
<evidence type="ECO:0000256" key="6">
    <source>
        <dbReference type="ARBA" id="ARBA00023136"/>
    </source>
</evidence>
<evidence type="ECO:0000256" key="1">
    <source>
        <dbReference type="ARBA" id="ARBA00004651"/>
    </source>
</evidence>
<dbReference type="GO" id="GO:0005886">
    <property type="term" value="C:plasma membrane"/>
    <property type="evidence" value="ECO:0007669"/>
    <property type="project" value="UniProtKB-SubCell"/>
</dbReference>
<dbReference type="GO" id="GO:0016758">
    <property type="term" value="F:hexosyltransferase activity"/>
    <property type="evidence" value="ECO:0007669"/>
    <property type="project" value="InterPro"/>
</dbReference>
<dbReference type="OrthoDB" id="581198at2"/>
<dbReference type="RefSeq" id="WP_119481371.1">
    <property type="nucleotide sequence ID" value="NZ_QXTG01000001.1"/>
</dbReference>
<dbReference type="Proteomes" id="UP000265742">
    <property type="component" value="Unassembled WGS sequence"/>
</dbReference>
<keyword evidence="2" id="KW-1003">Cell membrane</keyword>
<dbReference type="AlphaFoldDB" id="A0A3A1U9U0"/>
<dbReference type="InterPro" id="IPR018584">
    <property type="entry name" value="GT87"/>
</dbReference>
<name>A0A3A1U9U0_9MICO</name>